<evidence type="ECO:0000256" key="2">
    <source>
        <dbReference type="ARBA" id="ARBA00022448"/>
    </source>
</evidence>
<gene>
    <name evidence="8" type="primary">cynX</name>
    <name evidence="8" type="ORF">LCIT_14410</name>
</gene>
<dbReference type="GO" id="GO:0005886">
    <property type="term" value="C:plasma membrane"/>
    <property type="evidence" value="ECO:0007669"/>
    <property type="project" value="UniProtKB-SubCell"/>
</dbReference>
<dbReference type="InterPro" id="IPR011701">
    <property type="entry name" value="MFS"/>
</dbReference>
<dbReference type="RefSeq" id="WP_149334550.1">
    <property type="nucleotide sequence ID" value="NZ_BJJW01000008.1"/>
</dbReference>
<feature type="domain" description="Major facilitator superfamily (MFS) profile" evidence="7">
    <location>
        <begin position="9"/>
        <end position="394"/>
    </location>
</feature>
<evidence type="ECO:0000256" key="4">
    <source>
        <dbReference type="ARBA" id="ARBA00022989"/>
    </source>
</evidence>
<dbReference type="InterPro" id="IPR052524">
    <property type="entry name" value="MFS_Cyanate_Porter"/>
</dbReference>
<sequence>MKKEYSHYLVPGIIVVGMVLRLPFTSIPPIISNIAKAQHVPVGQLGILTTIPLLAFALFSSIAPKVAQKLGLERAFSLMLCVMIVGSVLRIIDTTFLYIGTLIVGIGIAHMNVLLPSVVRTYFPTRLGSMTSLFTFSMMLATAVGAGLAAPITMATNWRIFILLLTVLLVIALLIWLPNDYFAAKQRIMNKLTVPVDIKDDQPSVWRNKYAWLLLFFAGMQSAMFYILMAWGPTMAVQTSISTAVAGIFAGINALIGLPFALTVPTIVSRLNGKQRQLLVGMTSLVGILGYLLLLHPVGNFWYWLIVNLMIGGSTSVLFPYLMTTLSLKTSSPKATAVLSGMTQSGGYLLAALGPVLFGYAYNWFKSWQPQLVVVLFLFILMTIAIITVEKQNKIL</sequence>
<feature type="transmembrane region" description="Helical" evidence="6">
    <location>
        <begin position="278"/>
        <end position="295"/>
    </location>
</feature>
<dbReference type="Proteomes" id="UP000323274">
    <property type="component" value="Unassembled WGS sequence"/>
</dbReference>
<evidence type="ECO:0000256" key="1">
    <source>
        <dbReference type="ARBA" id="ARBA00004651"/>
    </source>
</evidence>
<protein>
    <submittedName>
        <fullName evidence="8">MFS transporter</fullName>
    </submittedName>
</protein>
<keyword evidence="5 6" id="KW-0472">Membrane</keyword>
<accession>A0A5A5U1D3</accession>
<feature type="transmembrane region" description="Helical" evidence="6">
    <location>
        <begin position="7"/>
        <end position="24"/>
    </location>
</feature>
<evidence type="ECO:0000256" key="5">
    <source>
        <dbReference type="ARBA" id="ARBA00023136"/>
    </source>
</evidence>
<feature type="transmembrane region" description="Helical" evidence="6">
    <location>
        <begin position="301"/>
        <end position="324"/>
    </location>
</feature>
<dbReference type="PROSITE" id="PS50850">
    <property type="entry name" value="MFS"/>
    <property type="match status" value="1"/>
</dbReference>
<feature type="transmembrane region" description="Helical" evidence="6">
    <location>
        <begin position="158"/>
        <end position="177"/>
    </location>
</feature>
<feature type="transmembrane region" description="Helical" evidence="6">
    <location>
        <begin position="345"/>
        <end position="365"/>
    </location>
</feature>
<evidence type="ECO:0000256" key="6">
    <source>
        <dbReference type="SAM" id="Phobius"/>
    </source>
</evidence>
<dbReference type="AlphaFoldDB" id="A0A5A5U1D3"/>
<proteinExistence type="predicted"/>
<dbReference type="InterPro" id="IPR036259">
    <property type="entry name" value="MFS_trans_sf"/>
</dbReference>
<keyword evidence="4 6" id="KW-1133">Transmembrane helix</keyword>
<comment type="caution">
    <text evidence="8">The sequence shown here is derived from an EMBL/GenBank/DDBJ whole genome shotgun (WGS) entry which is preliminary data.</text>
</comment>
<feature type="transmembrane region" description="Helical" evidence="6">
    <location>
        <begin position="75"/>
        <end position="92"/>
    </location>
</feature>
<comment type="subcellular location">
    <subcellularLocation>
        <location evidence="1">Cell membrane</location>
        <topology evidence="1">Multi-pass membrane protein</topology>
    </subcellularLocation>
</comment>
<dbReference type="EMBL" id="BJJW01000008">
    <property type="protein sequence ID" value="GDZ84199.1"/>
    <property type="molecule type" value="Genomic_DNA"/>
</dbReference>
<dbReference type="Gene3D" id="1.20.1250.20">
    <property type="entry name" value="MFS general substrate transporter like domains"/>
    <property type="match status" value="1"/>
</dbReference>
<dbReference type="InterPro" id="IPR020846">
    <property type="entry name" value="MFS_dom"/>
</dbReference>
<reference evidence="8 9" key="1">
    <citation type="submission" date="2019-04" db="EMBL/GenBank/DDBJ databases">
        <title>A pseudo-fructophilic Leuconostoc citreum strain F192-5 isolated from peel of satsuma mandarin: the first report for isolation and characterization of strain-dependent fructophilic-like characteristics.</title>
        <authorList>
            <person name="Maeno S."/>
            <person name="Tanizawa Y."/>
            <person name="Kajikawa A."/>
            <person name="Kanesaki Y."/>
            <person name="Kubota E."/>
            <person name="Arita M."/>
            <person name="Leon D."/>
            <person name="Endo A."/>
        </authorList>
    </citation>
    <scope>NUCLEOTIDE SEQUENCE [LARGE SCALE GENOMIC DNA]</scope>
    <source>
        <strain evidence="8 9">F192-5</strain>
    </source>
</reference>
<feature type="transmembrane region" description="Helical" evidence="6">
    <location>
        <begin position="371"/>
        <end position="389"/>
    </location>
</feature>
<dbReference type="PANTHER" id="PTHR23523:SF2">
    <property type="entry name" value="2-NITROIMIDAZOLE TRANSPORTER"/>
    <property type="match status" value="1"/>
</dbReference>
<name>A0A5A5U1D3_LEUCI</name>
<dbReference type="Pfam" id="PF07690">
    <property type="entry name" value="MFS_1"/>
    <property type="match status" value="1"/>
</dbReference>
<evidence type="ECO:0000313" key="9">
    <source>
        <dbReference type="Proteomes" id="UP000323274"/>
    </source>
</evidence>
<keyword evidence="3 6" id="KW-0812">Transmembrane</keyword>
<feature type="transmembrane region" description="Helical" evidence="6">
    <location>
        <begin position="210"/>
        <end position="232"/>
    </location>
</feature>
<dbReference type="GO" id="GO:0022857">
    <property type="term" value="F:transmembrane transporter activity"/>
    <property type="evidence" value="ECO:0007669"/>
    <property type="project" value="InterPro"/>
</dbReference>
<evidence type="ECO:0000256" key="3">
    <source>
        <dbReference type="ARBA" id="ARBA00022692"/>
    </source>
</evidence>
<feature type="transmembrane region" description="Helical" evidence="6">
    <location>
        <begin position="44"/>
        <end position="63"/>
    </location>
</feature>
<feature type="transmembrane region" description="Helical" evidence="6">
    <location>
        <begin position="244"/>
        <end position="266"/>
    </location>
</feature>
<dbReference type="PANTHER" id="PTHR23523">
    <property type="match status" value="1"/>
</dbReference>
<evidence type="ECO:0000259" key="7">
    <source>
        <dbReference type="PROSITE" id="PS50850"/>
    </source>
</evidence>
<dbReference type="SUPFAM" id="SSF103473">
    <property type="entry name" value="MFS general substrate transporter"/>
    <property type="match status" value="1"/>
</dbReference>
<keyword evidence="2" id="KW-0813">Transport</keyword>
<feature type="transmembrane region" description="Helical" evidence="6">
    <location>
        <begin position="98"/>
        <end position="119"/>
    </location>
</feature>
<feature type="transmembrane region" description="Helical" evidence="6">
    <location>
        <begin position="131"/>
        <end position="152"/>
    </location>
</feature>
<organism evidence="8 9">
    <name type="scientific">Leuconostoc citreum</name>
    <dbReference type="NCBI Taxonomy" id="33964"/>
    <lineage>
        <taxon>Bacteria</taxon>
        <taxon>Bacillati</taxon>
        <taxon>Bacillota</taxon>
        <taxon>Bacilli</taxon>
        <taxon>Lactobacillales</taxon>
        <taxon>Lactobacillaceae</taxon>
        <taxon>Leuconostoc</taxon>
    </lineage>
</organism>
<evidence type="ECO:0000313" key="8">
    <source>
        <dbReference type="EMBL" id="GDZ84199.1"/>
    </source>
</evidence>